<keyword evidence="4" id="KW-1185">Reference proteome</keyword>
<feature type="signal peptide" evidence="2">
    <location>
        <begin position="1"/>
        <end position="21"/>
    </location>
</feature>
<reference evidence="3" key="1">
    <citation type="submission" date="2020-12" db="EMBL/GenBank/DDBJ databases">
        <authorList>
            <person name="Iha C."/>
        </authorList>
    </citation>
    <scope>NUCLEOTIDE SEQUENCE</scope>
</reference>
<name>A0A8S1J4I9_9CHLO</name>
<dbReference type="Proteomes" id="UP000708148">
    <property type="component" value="Unassembled WGS sequence"/>
</dbReference>
<feature type="chain" id="PRO_5035723967" evidence="2">
    <location>
        <begin position="22"/>
        <end position="114"/>
    </location>
</feature>
<dbReference type="AlphaFoldDB" id="A0A8S1J4I9"/>
<sequence length="114" mass="12189">MGLSSCRRSMWAGVFLVLVLAADFQRGAHGAAEVDDGYETISDASTRSLLSFSSSEGREEELDVDADIGVKPELGAVRRIHGLSYHPPPHPPPPGDDDDDNPTVAVVSVSKCRQ</sequence>
<evidence type="ECO:0000256" key="1">
    <source>
        <dbReference type="SAM" id="MobiDB-lite"/>
    </source>
</evidence>
<evidence type="ECO:0000313" key="3">
    <source>
        <dbReference type="EMBL" id="CAD7698408.1"/>
    </source>
</evidence>
<protein>
    <submittedName>
        <fullName evidence="3">Uncharacterized protein</fullName>
    </submittedName>
</protein>
<dbReference type="EMBL" id="CAJHUC010000822">
    <property type="protein sequence ID" value="CAD7698408.1"/>
    <property type="molecule type" value="Genomic_DNA"/>
</dbReference>
<accession>A0A8S1J4I9</accession>
<proteinExistence type="predicted"/>
<gene>
    <name evidence="3" type="ORF">OSTQU699_LOCUS3769</name>
</gene>
<evidence type="ECO:0000313" key="4">
    <source>
        <dbReference type="Proteomes" id="UP000708148"/>
    </source>
</evidence>
<evidence type="ECO:0000256" key="2">
    <source>
        <dbReference type="SAM" id="SignalP"/>
    </source>
</evidence>
<feature type="region of interest" description="Disordered" evidence="1">
    <location>
        <begin position="81"/>
        <end position="114"/>
    </location>
</feature>
<comment type="caution">
    <text evidence="3">The sequence shown here is derived from an EMBL/GenBank/DDBJ whole genome shotgun (WGS) entry which is preliminary data.</text>
</comment>
<organism evidence="3 4">
    <name type="scientific">Ostreobium quekettii</name>
    <dbReference type="NCBI Taxonomy" id="121088"/>
    <lineage>
        <taxon>Eukaryota</taxon>
        <taxon>Viridiplantae</taxon>
        <taxon>Chlorophyta</taxon>
        <taxon>core chlorophytes</taxon>
        <taxon>Ulvophyceae</taxon>
        <taxon>TCBD clade</taxon>
        <taxon>Bryopsidales</taxon>
        <taxon>Ostreobineae</taxon>
        <taxon>Ostreobiaceae</taxon>
        <taxon>Ostreobium</taxon>
    </lineage>
</organism>
<keyword evidence="2" id="KW-0732">Signal</keyword>